<dbReference type="Proteomes" id="UP000020681">
    <property type="component" value="Unassembled WGS sequence"/>
</dbReference>
<organism evidence="1 2">
    <name type="scientific">Mycobacterium ulcerans str. Harvey</name>
    <dbReference type="NCBI Taxonomy" id="1299332"/>
    <lineage>
        <taxon>Bacteria</taxon>
        <taxon>Bacillati</taxon>
        <taxon>Actinomycetota</taxon>
        <taxon>Actinomycetes</taxon>
        <taxon>Mycobacteriales</taxon>
        <taxon>Mycobacteriaceae</taxon>
        <taxon>Mycobacterium</taxon>
        <taxon>Mycobacterium ulcerans group</taxon>
    </lineage>
</organism>
<protein>
    <submittedName>
        <fullName evidence="1">Uncharacterized protein</fullName>
    </submittedName>
</protein>
<gene>
    <name evidence="1" type="ORF">I551_4680</name>
</gene>
<evidence type="ECO:0000313" key="1">
    <source>
        <dbReference type="EMBL" id="EUA88854.1"/>
    </source>
</evidence>
<keyword evidence="2" id="KW-1185">Reference proteome</keyword>
<comment type="caution">
    <text evidence="1">The sequence shown here is derived from an EMBL/GenBank/DDBJ whole genome shotgun (WGS) entry which is preliminary data.</text>
</comment>
<name>A0ABP3AD56_MYCUL</name>
<evidence type="ECO:0000313" key="2">
    <source>
        <dbReference type="Proteomes" id="UP000020681"/>
    </source>
</evidence>
<proteinExistence type="predicted"/>
<accession>A0ABP3AD56</accession>
<sequence>MSADRIDHKFLHAMDYSAFEIPKLGHVPDCAADRTAPLAPSAALG</sequence>
<dbReference type="EMBL" id="JAOL01000132">
    <property type="protein sequence ID" value="EUA88854.1"/>
    <property type="molecule type" value="Genomic_DNA"/>
</dbReference>
<reference evidence="1 2" key="1">
    <citation type="submission" date="2014-01" db="EMBL/GenBank/DDBJ databases">
        <authorList>
            <person name="Dobos K."/>
            <person name="Lenaerts A."/>
            <person name="Ordway D."/>
            <person name="DeGroote M.A."/>
            <person name="Parker T."/>
            <person name="Sizemore C."/>
            <person name="Tallon L.J."/>
            <person name="Sadzewicz L.K."/>
            <person name="Sengamalay N."/>
            <person name="Fraser C.M."/>
            <person name="Hine E."/>
            <person name="Shefchek K.A."/>
            <person name="Das S.P."/>
            <person name="Tettelin H."/>
        </authorList>
    </citation>
    <scope>NUCLEOTIDE SEQUENCE [LARGE SCALE GENOMIC DNA]</scope>
    <source>
        <strain evidence="1 2">Harvey</strain>
    </source>
</reference>